<evidence type="ECO:0000256" key="1">
    <source>
        <dbReference type="ARBA" id="ARBA00022490"/>
    </source>
</evidence>
<dbReference type="Gene3D" id="3.90.190.20">
    <property type="entry name" value="Mur ligase, C-terminal domain"/>
    <property type="match status" value="1"/>
</dbReference>
<name>A0A0S7XHN4_9BACT</name>
<comment type="pathway">
    <text evidence="10 11">Cell wall biogenesis; peptidoglycan biosynthesis.</text>
</comment>
<evidence type="ECO:0000256" key="9">
    <source>
        <dbReference type="ARBA" id="ARBA00023316"/>
    </source>
</evidence>
<organism evidence="15 16">
    <name type="scientific">candidate division KD3-62 bacterium DG_56</name>
    <dbReference type="NCBI Taxonomy" id="1704032"/>
    <lineage>
        <taxon>Bacteria</taxon>
        <taxon>candidate division KD3-62</taxon>
    </lineage>
</organism>
<dbReference type="HAMAP" id="MF_02019">
    <property type="entry name" value="MurF"/>
    <property type="match status" value="1"/>
</dbReference>
<dbReference type="SUPFAM" id="SSF53244">
    <property type="entry name" value="MurD-like peptide ligases, peptide-binding domain"/>
    <property type="match status" value="1"/>
</dbReference>
<feature type="domain" description="Mur ligase N-terminal catalytic" evidence="12">
    <location>
        <begin position="14"/>
        <end position="91"/>
    </location>
</feature>
<reference evidence="15 16" key="1">
    <citation type="journal article" date="2015" name="Microbiome">
        <title>Genomic resolution of linkages in carbon, nitrogen, and sulfur cycling among widespread estuary sediment bacteria.</title>
        <authorList>
            <person name="Baker B.J."/>
            <person name="Lazar C.S."/>
            <person name="Teske A.P."/>
            <person name="Dick G.J."/>
        </authorList>
    </citation>
    <scope>NUCLEOTIDE SEQUENCE [LARGE SCALE GENOMIC DNA]</scope>
    <source>
        <strain evidence="15">DG_56</strain>
    </source>
</reference>
<evidence type="ECO:0000256" key="4">
    <source>
        <dbReference type="ARBA" id="ARBA00022741"/>
    </source>
</evidence>
<evidence type="ECO:0000259" key="14">
    <source>
        <dbReference type="Pfam" id="PF08245"/>
    </source>
</evidence>
<dbReference type="Pfam" id="PF01225">
    <property type="entry name" value="Mur_ligase"/>
    <property type="match status" value="1"/>
</dbReference>
<dbReference type="InterPro" id="IPR036565">
    <property type="entry name" value="Mur-like_cat_sf"/>
</dbReference>
<dbReference type="UniPathway" id="UPA00219"/>
<dbReference type="GO" id="GO:0047480">
    <property type="term" value="F:UDP-N-acetylmuramoyl-tripeptide-D-alanyl-D-alanine ligase activity"/>
    <property type="evidence" value="ECO:0007669"/>
    <property type="project" value="UniProtKB-UniRule"/>
</dbReference>
<dbReference type="GO" id="GO:0009252">
    <property type="term" value="P:peptidoglycan biosynthetic process"/>
    <property type="evidence" value="ECO:0007669"/>
    <property type="project" value="UniProtKB-UniRule"/>
</dbReference>
<dbReference type="Gene3D" id="3.40.1190.10">
    <property type="entry name" value="Mur-like, catalytic domain"/>
    <property type="match status" value="1"/>
</dbReference>
<dbReference type="InterPro" id="IPR013221">
    <property type="entry name" value="Mur_ligase_cen"/>
</dbReference>
<dbReference type="InterPro" id="IPR051046">
    <property type="entry name" value="MurCDEF_CellWall_CoF430Synth"/>
</dbReference>
<dbReference type="PATRIC" id="fig|1704032.3.peg.1061"/>
<evidence type="ECO:0000256" key="6">
    <source>
        <dbReference type="ARBA" id="ARBA00022960"/>
    </source>
</evidence>
<keyword evidence="1 10" id="KW-0963">Cytoplasm</keyword>
<evidence type="ECO:0000256" key="10">
    <source>
        <dbReference type="HAMAP-Rule" id="MF_02019"/>
    </source>
</evidence>
<evidence type="ECO:0000256" key="7">
    <source>
        <dbReference type="ARBA" id="ARBA00022984"/>
    </source>
</evidence>
<evidence type="ECO:0000313" key="15">
    <source>
        <dbReference type="EMBL" id="KPJ61982.1"/>
    </source>
</evidence>
<comment type="function">
    <text evidence="10 11">Involved in cell wall formation. Catalyzes the final step in the synthesis of UDP-N-acetylmuramoyl-pentapeptide, the precursor of murein.</text>
</comment>
<sequence length="450" mass="47170">MRGRLVSGGQGTWRGVSTDTRALAPGSLFVALKGNRFDGHQFVSEAFAQGAAGAVVSAIWEDWKRDAACAQKPLILVDDTLEALGALAAAHRAQFQIPVMAVTGSTGKTTTKDMTAHVLGKSREVLRTAENYNNEIGVPLALLSLTNSHRVAVIEMAMRGRGQIRYLAEMARPSIGIITNIGPSHLELLGDLESVAQAKGELLECIGSDGIAVLNADDSYLPSLRSLATGRVITFGIERPADFRALEPSVENGGRTGFRLACADGNADIVLPLPGRHAVYNALAAAAAVAQVGVDPLEALGALADFEPGPGRLRLLRARRGFSIIDDCYNASPASMAAALAVLADLPAEHKYAALGDMRELGREEIAFHREAGVAAAGVGLDLLVTVGDLARHIGLAAAEVLGTDRVVAAEDNDTAADILLAQLTETDAVLIKGSRAMGMEHIVKRLADA</sequence>
<dbReference type="Pfam" id="PF08245">
    <property type="entry name" value="Mur_ligase_M"/>
    <property type="match status" value="1"/>
</dbReference>
<dbReference type="Gene3D" id="3.40.1390.10">
    <property type="entry name" value="MurE/MurF, N-terminal domain"/>
    <property type="match status" value="1"/>
</dbReference>
<dbReference type="GO" id="GO:0005524">
    <property type="term" value="F:ATP binding"/>
    <property type="evidence" value="ECO:0007669"/>
    <property type="project" value="UniProtKB-UniRule"/>
</dbReference>
<dbReference type="SUPFAM" id="SSF53623">
    <property type="entry name" value="MurD-like peptide ligases, catalytic domain"/>
    <property type="match status" value="1"/>
</dbReference>
<keyword evidence="9 10" id="KW-0961">Cell wall biogenesis/degradation</keyword>
<comment type="catalytic activity">
    <reaction evidence="10 11">
        <text>D-alanyl-D-alanine + UDP-N-acetyl-alpha-D-muramoyl-L-alanyl-gamma-D-glutamyl-meso-2,6-diaminopimelate + ATP = UDP-N-acetyl-alpha-D-muramoyl-L-alanyl-gamma-D-glutamyl-meso-2,6-diaminopimeloyl-D-alanyl-D-alanine + ADP + phosphate + H(+)</text>
        <dbReference type="Rhea" id="RHEA:28374"/>
        <dbReference type="ChEBI" id="CHEBI:15378"/>
        <dbReference type="ChEBI" id="CHEBI:30616"/>
        <dbReference type="ChEBI" id="CHEBI:43474"/>
        <dbReference type="ChEBI" id="CHEBI:57822"/>
        <dbReference type="ChEBI" id="CHEBI:61386"/>
        <dbReference type="ChEBI" id="CHEBI:83905"/>
        <dbReference type="ChEBI" id="CHEBI:456216"/>
        <dbReference type="EC" id="6.3.2.10"/>
    </reaction>
</comment>
<comment type="similarity">
    <text evidence="10">Belongs to the MurCDEF family. MurF subfamily.</text>
</comment>
<dbReference type="InterPro" id="IPR005863">
    <property type="entry name" value="UDP-N-AcMur_synth"/>
</dbReference>
<evidence type="ECO:0000256" key="8">
    <source>
        <dbReference type="ARBA" id="ARBA00023306"/>
    </source>
</evidence>
<evidence type="ECO:0000259" key="12">
    <source>
        <dbReference type="Pfam" id="PF01225"/>
    </source>
</evidence>
<dbReference type="AlphaFoldDB" id="A0A0S7XHN4"/>
<feature type="binding site" evidence="10">
    <location>
        <begin position="104"/>
        <end position="110"/>
    </location>
    <ligand>
        <name>ATP</name>
        <dbReference type="ChEBI" id="CHEBI:30616"/>
    </ligand>
</feature>
<dbReference type="InterPro" id="IPR000713">
    <property type="entry name" value="Mur_ligase_N"/>
</dbReference>
<dbReference type="GO" id="GO:0008766">
    <property type="term" value="F:UDP-N-acetylmuramoylalanyl-D-glutamyl-2,6-diaminopimelate-D-alanyl-D-alanine ligase activity"/>
    <property type="evidence" value="ECO:0007669"/>
    <property type="project" value="RHEA"/>
</dbReference>
<keyword evidence="8 10" id="KW-0131">Cell cycle</keyword>
<proteinExistence type="inferred from homology"/>
<evidence type="ECO:0000313" key="16">
    <source>
        <dbReference type="Proteomes" id="UP000052020"/>
    </source>
</evidence>
<comment type="caution">
    <text evidence="15">The sequence shown here is derived from an EMBL/GenBank/DDBJ whole genome shotgun (WGS) entry which is preliminary data.</text>
</comment>
<accession>A0A0S7XHN4</accession>
<comment type="subcellular location">
    <subcellularLocation>
        <location evidence="10 11">Cytoplasm</location>
    </subcellularLocation>
</comment>
<dbReference type="InterPro" id="IPR004101">
    <property type="entry name" value="Mur_ligase_C"/>
</dbReference>
<evidence type="ECO:0000256" key="3">
    <source>
        <dbReference type="ARBA" id="ARBA00022618"/>
    </source>
</evidence>
<feature type="domain" description="Mur ligase central" evidence="14">
    <location>
        <begin position="102"/>
        <end position="289"/>
    </location>
</feature>
<gene>
    <name evidence="10" type="primary">murF</name>
    <name evidence="15" type="ORF">AMK68_05470</name>
</gene>
<dbReference type="GO" id="GO:0005737">
    <property type="term" value="C:cytoplasm"/>
    <property type="evidence" value="ECO:0007669"/>
    <property type="project" value="UniProtKB-SubCell"/>
</dbReference>
<evidence type="ECO:0000256" key="2">
    <source>
        <dbReference type="ARBA" id="ARBA00022598"/>
    </source>
</evidence>
<keyword evidence="6 10" id="KW-0133">Cell shape</keyword>
<evidence type="ECO:0000259" key="13">
    <source>
        <dbReference type="Pfam" id="PF02875"/>
    </source>
</evidence>
<keyword evidence="2 10" id="KW-0436">Ligase</keyword>
<dbReference type="Proteomes" id="UP000052020">
    <property type="component" value="Unassembled WGS sequence"/>
</dbReference>
<dbReference type="InterPro" id="IPR035911">
    <property type="entry name" value="MurE/MurF_N"/>
</dbReference>
<dbReference type="NCBIfam" id="TIGR01143">
    <property type="entry name" value="murF"/>
    <property type="match status" value="1"/>
</dbReference>
<dbReference type="SUPFAM" id="SSF63418">
    <property type="entry name" value="MurE/MurF N-terminal domain"/>
    <property type="match status" value="1"/>
</dbReference>
<keyword evidence="5 10" id="KW-0067">ATP-binding</keyword>
<evidence type="ECO:0000256" key="11">
    <source>
        <dbReference type="RuleBase" id="RU004136"/>
    </source>
</evidence>
<dbReference type="GO" id="GO:0008360">
    <property type="term" value="P:regulation of cell shape"/>
    <property type="evidence" value="ECO:0007669"/>
    <property type="project" value="UniProtKB-KW"/>
</dbReference>
<dbReference type="GO" id="GO:0051301">
    <property type="term" value="P:cell division"/>
    <property type="evidence" value="ECO:0007669"/>
    <property type="project" value="UniProtKB-KW"/>
</dbReference>
<dbReference type="EC" id="6.3.2.10" evidence="10 11"/>
<keyword evidence="7 10" id="KW-0573">Peptidoglycan synthesis</keyword>
<keyword evidence="4 10" id="KW-0547">Nucleotide-binding</keyword>
<dbReference type="GO" id="GO:0071555">
    <property type="term" value="P:cell wall organization"/>
    <property type="evidence" value="ECO:0007669"/>
    <property type="project" value="UniProtKB-KW"/>
</dbReference>
<feature type="domain" description="Mur ligase C-terminal" evidence="13">
    <location>
        <begin position="311"/>
        <end position="436"/>
    </location>
</feature>
<dbReference type="EMBL" id="LIZY01000136">
    <property type="protein sequence ID" value="KPJ61982.1"/>
    <property type="molecule type" value="Genomic_DNA"/>
</dbReference>
<evidence type="ECO:0000256" key="5">
    <source>
        <dbReference type="ARBA" id="ARBA00022840"/>
    </source>
</evidence>
<protein>
    <recommendedName>
        <fullName evidence="10 11">UDP-N-acetylmuramoyl-tripeptide--D-alanyl-D-alanine ligase</fullName>
        <ecNumber evidence="10 11">6.3.2.10</ecNumber>
    </recommendedName>
    <alternativeName>
        <fullName evidence="10">D-alanyl-D-alanine-adding enzyme</fullName>
    </alternativeName>
</protein>
<dbReference type="PANTHER" id="PTHR43024:SF1">
    <property type="entry name" value="UDP-N-ACETYLMURAMOYL-TRIPEPTIDE--D-ALANYL-D-ALANINE LIGASE"/>
    <property type="match status" value="1"/>
</dbReference>
<dbReference type="Pfam" id="PF02875">
    <property type="entry name" value="Mur_ligase_C"/>
    <property type="match status" value="1"/>
</dbReference>
<dbReference type="PANTHER" id="PTHR43024">
    <property type="entry name" value="UDP-N-ACETYLMURAMOYL-TRIPEPTIDE--D-ALANYL-D-ALANINE LIGASE"/>
    <property type="match status" value="1"/>
</dbReference>
<keyword evidence="3 10" id="KW-0132">Cell division</keyword>
<dbReference type="InterPro" id="IPR036615">
    <property type="entry name" value="Mur_ligase_C_dom_sf"/>
</dbReference>